<gene>
    <name evidence="1" type="ORF">DFQ45_104205</name>
</gene>
<dbReference type="Proteomes" id="UP000294575">
    <property type="component" value="Unassembled WGS sequence"/>
</dbReference>
<proteinExistence type="predicted"/>
<reference evidence="1 2" key="1">
    <citation type="submission" date="2019-03" db="EMBL/GenBank/DDBJ databases">
        <title>Genomic Encyclopedia of Type Strains, Phase IV (KMG-IV): sequencing the most valuable type-strain genomes for metagenomic binning, comparative biology and taxonomic classification.</title>
        <authorList>
            <person name="Goeker M."/>
        </authorList>
    </citation>
    <scope>NUCLEOTIDE SEQUENCE [LARGE SCALE GENOMIC DNA]</scope>
    <source>
        <strain evidence="1 2">DSM 28679</strain>
    </source>
</reference>
<dbReference type="AlphaFoldDB" id="A0A4R6U2M2"/>
<dbReference type="RefSeq" id="WP_101496331.1">
    <property type="nucleotide sequence ID" value="NZ_LNJZ01000005.1"/>
</dbReference>
<accession>A0A4R6U2M2</accession>
<organism evidence="1 2">
    <name type="scientific">Thiopseudomonas denitrificans</name>
    <dbReference type="NCBI Taxonomy" id="1501432"/>
    <lineage>
        <taxon>Bacteria</taxon>
        <taxon>Pseudomonadati</taxon>
        <taxon>Pseudomonadota</taxon>
        <taxon>Gammaproteobacteria</taxon>
        <taxon>Pseudomonadales</taxon>
        <taxon>Pseudomonadaceae</taxon>
        <taxon>Thiopseudomonas</taxon>
    </lineage>
</organism>
<comment type="caution">
    <text evidence="1">The sequence shown here is derived from an EMBL/GenBank/DDBJ whole genome shotgun (WGS) entry which is preliminary data.</text>
</comment>
<protein>
    <submittedName>
        <fullName evidence="1">Uncharacterized protein</fullName>
    </submittedName>
</protein>
<name>A0A4R6U2M2_9GAMM</name>
<evidence type="ECO:0000313" key="1">
    <source>
        <dbReference type="EMBL" id="TDQ38625.1"/>
    </source>
</evidence>
<sequence length="111" mass="11627">MGYILRVMLLQLLLVTGLVANAGLLPADTAPVHDSITVASHCLDCPAPAEELAVDCCIQVHQGCSSCASIHQSNLTLAISTGYNLFPELQHQPSGPVYAPLKPPPRSVLAA</sequence>
<dbReference type="EMBL" id="SNYK01000004">
    <property type="protein sequence ID" value="TDQ38625.1"/>
    <property type="molecule type" value="Genomic_DNA"/>
</dbReference>
<keyword evidence="2" id="KW-1185">Reference proteome</keyword>
<evidence type="ECO:0000313" key="2">
    <source>
        <dbReference type="Proteomes" id="UP000294575"/>
    </source>
</evidence>